<evidence type="ECO:0000313" key="1">
    <source>
        <dbReference type="EMBL" id="CAD8130865.1"/>
    </source>
</evidence>
<accession>A0A8S1RV24</accession>
<dbReference type="EMBL" id="CAJJDN010000338">
    <property type="protein sequence ID" value="CAD8130865.1"/>
    <property type="molecule type" value="Genomic_DNA"/>
</dbReference>
<dbReference type="InterPro" id="IPR000235">
    <property type="entry name" value="Ribosomal_uS7"/>
</dbReference>
<organism evidence="1 2">
    <name type="scientific">Paramecium sonneborni</name>
    <dbReference type="NCBI Taxonomy" id="65129"/>
    <lineage>
        <taxon>Eukaryota</taxon>
        <taxon>Sar</taxon>
        <taxon>Alveolata</taxon>
        <taxon>Ciliophora</taxon>
        <taxon>Intramacronucleata</taxon>
        <taxon>Oligohymenophorea</taxon>
        <taxon>Peniculida</taxon>
        <taxon>Parameciidae</taxon>
        <taxon>Paramecium</taxon>
    </lineage>
</organism>
<name>A0A8S1RV24_9CILI</name>
<sequence length="231" mass="27520">MAEQESVATFKFANQPKLFGKWDYDEVQLADQCFKDYIAVQTLKSCVFVPHTAGCYIYMCDYYQRKKFRKAQCPIVERLAGALMVHDRNTGKIVKACIYLLTGKNPLESYHQLFKEVELEKILQKQEQVVLPNNKQLILHLLKELMKLFIIQLKKLERSFFFVFKIRNNQQLLMIKSINTYHNMARLKNNYNQYVQILIFEKIKFGKSFGSQKQRNYIKLNKVMLQQNFEF</sequence>
<dbReference type="AlphaFoldDB" id="A0A8S1RV24"/>
<comment type="caution">
    <text evidence="1">The sequence shown here is derived from an EMBL/GenBank/DDBJ whole genome shotgun (WGS) entry which is preliminary data.</text>
</comment>
<dbReference type="OrthoDB" id="292621at2759"/>
<protein>
    <submittedName>
        <fullName evidence="1">Uncharacterized protein</fullName>
    </submittedName>
</protein>
<gene>
    <name evidence="1" type="ORF">PSON_ATCC_30995.1.T3380011</name>
</gene>
<dbReference type="GO" id="GO:0006412">
    <property type="term" value="P:translation"/>
    <property type="evidence" value="ECO:0007669"/>
    <property type="project" value="InterPro"/>
</dbReference>
<evidence type="ECO:0000313" key="2">
    <source>
        <dbReference type="Proteomes" id="UP000692954"/>
    </source>
</evidence>
<proteinExistence type="predicted"/>
<dbReference type="PANTHER" id="PTHR11205">
    <property type="entry name" value="RIBOSOMAL PROTEIN S7"/>
    <property type="match status" value="1"/>
</dbReference>
<keyword evidence="2" id="KW-1185">Reference proteome</keyword>
<reference evidence="1" key="1">
    <citation type="submission" date="2021-01" db="EMBL/GenBank/DDBJ databases">
        <authorList>
            <consortium name="Genoscope - CEA"/>
            <person name="William W."/>
        </authorList>
    </citation>
    <scope>NUCLEOTIDE SEQUENCE</scope>
</reference>
<dbReference type="Proteomes" id="UP000692954">
    <property type="component" value="Unassembled WGS sequence"/>
</dbReference>